<keyword evidence="1" id="KW-0812">Transmembrane</keyword>
<sequence length="371" mass="41456">METLQLLLSSRLGRGVLALPLLYLSYFCNSKFDRDTLVELIPPIVEKGYIPHPAGPVPILDGVFPWKLANDVFRPISVIFAPSTMAIDPLAWWQMGFFLTDLGVVYVIWLLEGMRKGNNSWTTPVYWATAWNFICQVFGIGVLGPVWCWLQFTFCPGAGVLLAGDGDGEKRGLREEYVPFLLPGLLVMHYGWVWCMFFAGGMEERHYWTWMWQLAPLWVGCVNWVLVKGVPGEWVRGLKGVVGKGVLSLVVGGLSMGVWWYVILKSEFGLRETFIPGRMVKSDWVLNARGILQYDLLCSFGGLLVWSFGLMVDLWAAGAVGLGELLAGFGVVALAGVMGGPGVAVLDAWWWREKRLERFAGEKKVVKVRAE</sequence>
<name>A0AA39ZNE9_9PEZI</name>
<keyword evidence="1" id="KW-0472">Membrane</keyword>
<keyword evidence="1" id="KW-1133">Transmembrane helix</keyword>
<feature type="transmembrane region" description="Helical" evidence="1">
    <location>
        <begin position="207"/>
        <end position="226"/>
    </location>
</feature>
<keyword evidence="3" id="KW-1185">Reference proteome</keyword>
<gene>
    <name evidence="2" type="ORF">QBC41DRAFT_238854</name>
</gene>
<protein>
    <submittedName>
        <fullName evidence="2">Uncharacterized protein</fullName>
    </submittedName>
</protein>
<organism evidence="2 3">
    <name type="scientific">Cercophora samala</name>
    <dbReference type="NCBI Taxonomy" id="330535"/>
    <lineage>
        <taxon>Eukaryota</taxon>
        <taxon>Fungi</taxon>
        <taxon>Dikarya</taxon>
        <taxon>Ascomycota</taxon>
        <taxon>Pezizomycotina</taxon>
        <taxon>Sordariomycetes</taxon>
        <taxon>Sordariomycetidae</taxon>
        <taxon>Sordariales</taxon>
        <taxon>Lasiosphaeriaceae</taxon>
        <taxon>Cercophora</taxon>
    </lineage>
</organism>
<evidence type="ECO:0000256" key="1">
    <source>
        <dbReference type="SAM" id="Phobius"/>
    </source>
</evidence>
<proteinExistence type="predicted"/>
<dbReference type="Proteomes" id="UP001174997">
    <property type="component" value="Unassembled WGS sequence"/>
</dbReference>
<feature type="transmembrane region" description="Helical" evidence="1">
    <location>
        <begin position="131"/>
        <end position="152"/>
    </location>
</feature>
<comment type="caution">
    <text evidence="2">The sequence shown here is derived from an EMBL/GenBank/DDBJ whole genome shotgun (WGS) entry which is preliminary data.</text>
</comment>
<dbReference type="AlphaFoldDB" id="A0AA39ZNE9"/>
<reference evidence="2" key="1">
    <citation type="submission" date="2023-06" db="EMBL/GenBank/DDBJ databases">
        <title>Genome-scale phylogeny and comparative genomics of the fungal order Sordariales.</title>
        <authorList>
            <consortium name="Lawrence Berkeley National Laboratory"/>
            <person name="Hensen N."/>
            <person name="Bonometti L."/>
            <person name="Westerberg I."/>
            <person name="Brannstrom I.O."/>
            <person name="Guillou S."/>
            <person name="Cros-Aarteil S."/>
            <person name="Calhoun S."/>
            <person name="Haridas S."/>
            <person name="Kuo A."/>
            <person name="Mondo S."/>
            <person name="Pangilinan J."/>
            <person name="Riley R."/>
            <person name="Labutti K."/>
            <person name="Andreopoulos B."/>
            <person name="Lipzen A."/>
            <person name="Chen C."/>
            <person name="Yanf M."/>
            <person name="Daum C."/>
            <person name="Ng V."/>
            <person name="Clum A."/>
            <person name="Steindorff A."/>
            <person name="Ohm R."/>
            <person name="Martin F."/>
            <person name="Silar P."/>
            <person name="Natvig D."/>
            <person name="Lalanne C."/>
            <person name="Gautier V."/>
            <person name="Ament-Velasquez S.L."/>
            <person name="Kruys A."/>
            <person name="Hutchinson M.I."/>
            <person name="Powell A.J."/>
            <person name="Barry K."/>
            <person name="Miller A.N."/>
            <person name="Grigoriev I.V."/>
            <person name="Debuchy R."/>
            <person name="Gladieux P."/>
            <person name="Thoren M.H."/>
            <person name="Johannesson H."/>
        </authorList>
    </citation>
    <scope>NUCLEOTIDE SEQUENCE</scope>
    <source>
        <strain evidence="2">CBS 307.81</strain>
    </source>
</reference>
<accession>A0AA39ZNE9</accession>
<feature type="transmembrane region" description="Helical" evidence="1">
    <location>
        <begin position="326"/>
        <end position="350"/>
    </location>
</feature>
<dbReference type="EMBL" id="JAULSY010000001">
    <property type="protein sequence ID" value="KAK0674415.1"/>
    <property type="molecule type" value="Genomic_DNA"/>
</dbReference>
<evidence type="ECO:0000313" key="2">
    <source>
        <dbReference type="EMBL" id="KAK0674415.1"/>
    </source>
</evidence>
<evidence type="ECO:0000313" key="3">
    <source>
        <dbReference type="Proteomes" id="UP001174997"/>
    </source>
</evidence>
<feature type="transmembrane region" description="Helical" evidence="1">
    <location>
        <begin position="246"/>
        <end position="264"/>
    </location>
</feature>
<feature type="transmembrane region" description="Helical" evidence="1">
    <location>
        <begin position="91"/>
        <end position="111"/>
    </location>
</feature>
<feature type="transmembrane region" description="Helical" evidence="1">
    <location>
        <begin position="180"/>
        <end position="200"/>
    </location>
</feature>